<organism evidence="7 8">
    <name type="scientific">Acidiluteibacter ferrifornacis</name>
    <dbReference type="NCBI Taxonomy" id="2692424"/>
    <lineage>
        <taxon>Bacteria</taxon>
        <taxon>Pseudomonadati</taxon>
        <taxon>Bacteroidota</taxon>
        <taxon>Flavobacteriia</taxon>
        <taxon>Flavobacteriales</taxon>
        <taxon>Cryomorphaceae</taxon>
        <taxon>Acidiluteibacter</taxon>
    </lineage>
</organism>
<dbReference type="RefSeq" id="WP_160633077.1">
    <property type="nucleotide sequence ID" value="NZ_WWNE01000006.1"/>
</dbReference>
<dbReference type="Pfam" id="PF01943">
    <property type="entry name" value="Polysacc_synt"/>
    <property type="match status" value="1"/>
</dbReference>
<dbReference type="GO" id="GO:0005886">
    <property type="term" value="C:plasma membrane"/>
    <property type="evidence" value="ECO:0007669"/>
    <property type="project" value="UniProtKB-SubCell"/>
</dbReference>
<feature type="transmembrane region" description="Helical" evidence="6">
    <location>
        <begin position="241"/>
        <end position="260"/>
    </location>
</feature>
<dbReference type="CDD" id="cd12082">
    <property type="entry name" value="MATE_like"/>
    <property type="match status" value="1"/>
</dbReference>
<comment type="caution">
    <text evidence="7">The sequence shown here is derived from an EMBL/GenBank/DDBJ whole genome shotgun (WGS) entry which is preliminary data.</text>
</comment>
<feature type="transmembrane region" description="Helical" evidence="6">
    <location>
        <begin position="195"/>
        <end position="220"/>
    </location>
</feature>
<feature type="transmembrane region" description="Helical" evidence="6">
    <location>
        <begin position="325"/>
        <end position="344"/>
    </location>
</feature>
<evidence type="ECO:0000256" key="2">
    <source>
        <dbReference type="ARBA" id="ARBA00022475"/>
    </source>
</evidence>
<keyword evidence="3 6" id="KW-0812">Transmembrane</keyword>
<evidence type="ECO:0000256" key="3">
    <source>
        <dbReference type="ARBA" id="ARBA00022692"/>
    </source>
</evidence>
<feature type="transmembrane region" description="Helical" evidence="6">
    <location>
        <begin position="280"/>
        <end position="300"/>
    </location>
</feature>
<keyword evidence="8" id="KW-1185">Reference proteome</keyword>
<dbReference type="PANTHER" id="PTHR30250:SF11">
    <property type="entry name" value="O-ANTIGEN TRANSPORTER-RELATED"/>
    <property type="match status" value="1"/>
</dbReference>
<evidence type="ECO:0000256" key="4">
    <source>
        <dbReference type="ARBA" id="ARBA00022989"/>
    </source>
</evidence>
<keyword evidence="4 6" id="KW-1133">Transmembrane helix</keyword>
<accession>A0A6N9NJU8</accession>
<reference evidence="7 8" key="1">
    <citation type="submission" date="2019-12" db="EMBL/GenBank/DDBJ databases">
        <authorList>
            <person name="Zhao J."/>
        </authorList>
    </citation>
    <scope>NUCLEOTIDE SEQUENCE [LARGE SCALE GENOMIC DNA]</scope>
    <source>
        <strain evidence="7 8">S-15</strain>
    </source>
</reference>
<evidence type="ECO:0000256" key="1">
    <source>
        <dbReference type="ARBA" id="ARBA00004651"/>
    </source>
</evidence>
<evidence type="ECO:0000313" key="8">
    <source>
        <dbReference type="Proteomes" id="UP000470771"/>
    </source>
</evidence>
<feature type="transmembrane region" description="Helical" evidence="6">
    <location>
        <begin position="169"/>
        <end position="189"/>
    </location>
</feature>
<feature type="transmembrane region" description="Helical" evidence="6">
    <location>
        <begin position="356"/>
        <end position="380"/>
    </location>
</feature>
<feature type="transmembrane region" description="Helical" evidence="6">
    <location>
        <begin position="95"/>
        <end position="117"/>
    </location>
</feature>
<dbReference type="PANTHER" id="PTHR30250">
    <property type="entry name" value="PST FAMILY PREDICTED COLANIC ACID TRANSPORTER"/>
    <property type="match status" value="1"/>
</dbReference>
<comment type="subcellular location">
    <subcellularLocation>
        <location evidence="1">Cell membrane</location>
        <topology evidence="1">Multi-pass membrane protein</topology>
    </subcellularLocation>
</comment>
<dbReference type="AlphaFoldDB" id="A0A6N9NJU8"/>
<evidence type="ECO:0000313" key="7">
    <source>
        <dbReference type="EMBL" id="NBG66134.1"/>
    </source>
</evidence>
<dbReference type="InterPro" id="IPR050833">
    <property type="entry name" value="Poly_Biosynth_Transport"/>
</dbReference>
<dbReference type="EMBL" id="WWNE01000006">
    <property type="protein sequence ID" value="NBG66134.1"/>
    <property type="molecule type" value="Genomic_DNA"/>
</dbReference>
<feature type="transmembrane region" description="Helical" evidence="6">
    <location>
        <begin position="53"/>
        <end position="74"/>
    </location>
</feature>
<dbReference type="InterPro" id="IPR002797">
    <property type="entry name" value="Polysacc_synth"/>
</dbReference>
<evidence type="ECO:0000256" key="6">
    <source>
        <dbReference type="SAM" id="Phobius"/>
    </source>
</evidence>
<protein>
    <submittedName>
        <fullName evidence="7">Oligosaccharide flippase family protein</fullName>
    </submittedName>
</protein>
<sequence>MIKKSINSFLSGHQRSVKAKKNIIASFFLKGISILINLILIPLTIDYLNPTNFGIWITLTSIIAWFNYFDIGLGNGLRNKLAAAKAKGDIELGQVYISTTYALITIIAVVFFILFTIINPFLNWGEIFNTTENLEELQKLVLIVFSVFCLQFIVKLINMIFIADQRPAMSNVINTTGSLLSLLAILVLINTTDSSILYLGATFSIINVVVPFAAGLWFFNTSYKHFKPSLKTIDFSYTKELLGIGSQFFILQGSILIVYLTDNLIITQVSGPEYVTPYNIAFKYFGIITIFFTIVTKPYWSAFTEAFLKNEISWIESAFRKVMKLWILSIGLVILMLFTSQFVYELWIGSEIEIPFLLSLVMAIYVVMASNIMIFSNFLYGIGKIRLSLYHALFVGIINIPLSVYLSKNLELGNVGVILATCFGVLISMIIQPIQCYKIIKGRATGIWNK</sequence>
<dbReference type="Proteomes" id="UP000470771">
    <property type="component" value="Unassembled WGS sequence"/>
</dbReference>
<feature type="transmembrane region" description="Helical" evidence="6">
    <location>
        <begin position="412"/>
        <end position="431"/>
    </location>
</feature>
<keyword evidence="2" id="KW-1003">Cell membrane</keyword>
<feature type="transmembrane region" description="Helical" evidence="6">
    <location>
        <begin position="387"/>
        <end position="406"/>
    </location>
</feature>
<name>A0A6N9NJU8_9FLAO</name>
<feature type="transmembrane region" description="Helical" evidence="6">
    <location>
        <begin position="137"/>
        <end position="157"/>
    </location>
</feature>
<keyword evidence="5 6" id="KW-0472">Membrane</keyword>
<evidence type="ECO:0000256" key="5">
    <source>
        <dbReference type="ARBA" id="ARBA00023136"/>
    </source>
</evidence>
<feature type="transmembrane region" description="Helical" evidence="6">
    <location>
        <begin position="21"/>
        <end position="41"/>
    </location>
</feature>
<gene>
    <name evidence="7" type="ORF">GQN54_08380</name>
</gene>
<proteinExistence type="predicted"/>